<keyword evidence="9 10" id="KW-0472">Membrane</keyword>
<dbReference type="CDD" id="cd06261">
    <property type="entry name" value="TM_PBP2"/>
    <property type="match status" value="1"/>
</dbReference>
<evidence type="ECO:0000259" key="12">
    <source>
        <dbReference type="PROSITE" id="PS50928"/>
    </source>
</evidence>
<evidence type="ECO:0000256" key="11">
    <source>
        <dbReference type="RuleBase" id="RU365097"/>
    </source>
</evidence>
<reference evidence="13 14" key="1">
    <citation type="journal article" date="2009" name="Genome Res.">
        <title>Whole genome sequence of Desulfovibrio magneticus strain RS-1 revealed common gene clusters in magnetotactic bacteria.</title>
        <authorList>
            <person name="Nakazawa H."/>
            <person name="Arakaki A."/>
            <person name="Narita-Yamada S."/>
            <person name="Yashiro I."/>
            <person name="Jinno K."/>
            <person name="Aoki N."/>
            <person name="Tsuruyama A."/>
            <person name="Okamura Y."/>
            <person name="Tanikawa S."/>
            <person name="Fujita N."/>
            <person name="Takeyama H."/>
            <person name="Matsunaga T."/>
        </authorList>
    </citation>
    <scope>NUCLEOTIDE SEQUENCE [LARGE SCALE GENOMIC DNA]</scope>
    <source>
        <strain evidence="14">ATCC 700980 / DSM 13731 / RS-1</strain>
    </source>
</reference>
<keyword evidence="8 10" id="KW-1133">Transmembrane helix</keyword>
<dbReference type="HOGENOM" id="CLU_016047_14_3_7"/>
<sequence>MLDASVLPPLLLTFKVATLATALAALPAVCLARLAQVRDFPGRDVVDAVLTLPMVLPPTVLGYYIIVVLGRRGIIGSWLWDAFGVTIMFTWQGAVVAAAVVAFPLVYRSSRAAFEGVDGNLENAARTLGASETAIFLRVSFPLALRGVVAGVVLALARAMGEFGATLMVAGNLPGKTQTLSLAVYSATQAGNDALANELVLLISVACVALLVFVARIVKPKA</sequence>
<proteinExistence type="inferred from homology"/>
<accession>C4XQ73</accession>
<dbReference type="PROSITE" id="PS50928">
    <property type="entry name" value="ABC_TM1"/>
    <property type="match status" value="1"/>
</dbReference>
<keyword evidence="4 10" id="KW-0813">Transport</keyword>
<feature type="transmembrane region" description="Helical" evidence="10">
    <location>
        <begin position="199"/>
        <end position="218"/>
    </location>
</feature>
<evidence type="ECO:0000256" key="3">
    <source>
        <dbReference type="ARBA" id="ARBA00007069"/>
    </source>
</evidence>
<dbReference type="SUPFAM" id="SSF161098">
    <property type="entry name" value="MetI-like"/>
    <property type="match status" value="1"/>
</dbReference>
<dbReference type="PANTHER" id="PTHR30183:SF3">
    <property type="entry name" value="MOLYBDENUM TRANSPORT SYSTEM PERMEASE PROTEIN MODB"/>
    <property type="match status" value="1"/>
</dbReference>
<evidence type="ECO:0000256" key="2">
    <source>
        <dbReference type="ARBA" id="ARBA00004651"/>
    </source>
</evidence>
<feature type="domain" description="ABC transmembrane type-1" evidence="12">
    <location>
        <begin position="10"/>
        <end position="212"/>
    </location>
</feature>
<dbReference type="GO" id="GO:0015098">
    <property type="term" value="F:molybdate ion transmembrane transporter activity"/>
    <property type="evidence" value="ECO:0007669"/>
    <property type="project" value="UniProtKB-UniRule"/>
</dbReference>
<dbReference type="InterPro" id="IPR000515">
    <property type="entry name" value="MetI-like"/>
</dbReference>
<dbReference type="EMBL" id="AP010904">
    <property type="protein sequence ID" value="BAH75238.1"/>
    <property type="molecule type" value="Genomic_DNA"/>
</dbReference>
<dbReference type="InterPro" id="IPR035906">
    <property type="entry name" value="MetI-like_sf"/>
</dbReference>
<evidence type="ECO:0000256" key="6">
    <source>
        <dbReference type="ARBA" id="ARBA00022505"/>
    </source>
</evidence>
<evidence type="ECO:0000256" key="7">
    <source>
        <dbReference type="ARBA" id="ARBA00022692"/>
    </source>
</evidence>
<dbReference type="NCBIfam" id="TIGR02141">
    <property type="entry name" value="modB_ABC"/>
    <property type="match status" value="1"/>
</dbReference>
<evidence type="ECO:0000256" key="1">
    <source>
        <dbReference type="ARBA" id="ARBA00002949"/>
    </source>
</evidence>
<evidence type="ECO:0000256" key="8">
    <source>
        <dbReference type="ARBA" id="ARBA00022989"/>
    </source>
</evidence>
<dbReference type="OrthoDB" id="9795403at2"/>
<keyword evidence="5 11" id="KW-1003">Cell membrane</keyword>
<feature type="transmembrane region" description="Helical" evidence="10">
    <location>
        <begin position="135"/>
        <end position="157"/>
    </location>
</feature>
<keyword evidence="6 11" id="KW-0500">Molybdenum</keyword>
<keyword evidence="7 10" id="KW-0812">Transmembrane</keyword>
<dbReference type="Pfam" id="PF00528">
    <property type="entry name" value="BPD_transp_1"/>
    <property type="match status" value="1"/>
</dbReference>
<name>C4XQ73_SOLM1</name>
<dbReference type="RefSeq" id="WP_015860437.1">
    <property type="nucleotide sequence ID" value="NC_012796.1"/>
</dbReference>
<dbReference type="Gene3D" id="1.10.3720.10">
    <property type="entry name" value="MetI-like"/>
    <property type="match status" value="1"/>
</dbReference>
<dbReference type="GO" id="GO:0005886">
    <property type="term" value="C:plasma membrane"/>
    <property type="evidence" value="ECO:0007669"/>
    <property type="project" value="UniProtKB-SubCell"/>
</dbReference>
<evidence type="ECO:0000256" key="5">
    <source>
        <dbReference type="ARBA" id="ARBA00022475"/>
    </source>
</evidence>
<feature type="transmembrane region" description="Helical" evidence="10">
    <location>
        <begin position="78"/>
        <end position="107"/>
    </location>
</feature>
<evidence type="ECO:0000256" key="9">
    <source>
        <dbReference type="ARBA" id="ARBA00023136"/>
    </source>
</evidence>
<comment type="similarity">
    <text evidence="3 11">Belongs to the binding-protein-dependent transport system permease family. CysTW subfamily.</text>
</comment>
<comment type="function">
    <text evidence="1 11">Part of the binding-protein-dependent transport system for molybdenum; probably responsible for the translocation of the substrate across the membrane.</text>
</comment>
<dbReference type="PANTHER" id="PTHR30183">
    <property type="entry name" value="MOLYBDENUM TRANSPORT SYSTEM PERMEASE PROTEIN MODB"/>
    <property type="match status" value="1"/>
</dbReference>
<keyword evidence="14" id="KW-1185">Reference proteome</keyword>
<evidence type="ECO:0000256" key="10">
    <source>
        <dbReference type="RuleBase" id="RU363032"/>
    </source>
</evidence>
<dbReference type="Proteomes" id="UP000009071">
    <property type="component" value="Chromosome"/>
</dbReference>
<dbReference type="STRING" id="573370.DMR_17470"/>
<evidence type="ECO:0000313" key="13">
    <source>
        <dbReference type="EMBL" id="BAH75238.1"/>
    </source>
</evidence>
<organism evidence="13 14">
    <name type="scientific">Solidesulfovibrio magneticus (strain ATCC 700980 / DSM 13731 / RS-1)</name>
    <name type="common">Desulfovibrio magneticus</name>
    <dbReference type="NCBI Taxonomy" id="573370"/>
    <lineage>
        <taxon>Bacteria</taxon>
        <taxon>Pseudomonadati</taxon>
        <taxon>Thermodesulfobacteriota</taxon>
        <taxon>Desulfovibrionia</taxon>
        <taxon>Desulfovibrionales</taxon>
        <taxon>Desulfovibrionaceae</taxon>
        <taxon>Solidesulfovibrio</taxon>
    </lineage>
</organism>
<dbReference type="InterPro" id="IPR011867">
    <property type="entry name" value="ModB_ABC"/>
</dbReference>
<protein>
    <recommendedName>
        <fullName evidence="11">Molybdenum transport system permease</fullName>
    </recommendedName>
</protein>
<comment type="subcellular location">
    <subcellularLocation>
        <location evidence="2 10">Cell membrane</location>
        <topology evidence="2 10">Multi-pass membrane protein</topology>
    </subcellularLocation>
</comment>
<gene>
    <name evidence="13" type="primary">modB</name>
    <name evidence="13" type="ordered locus">DMR_17470</name>
</gene>
<evidence type="ECO:0000313" key="14">
    <source>
        <dbReference type="Proteomes" id="UP000009071"/>
    </source>
</evidence>
<evidence type="ECO:0000256" key="4">
    <source>
        <dbReference type="ARBA" id="ARBA00022448"/>
    </source>
</evidence>
<dbReference type="AlphaFoldDB" id="C4XQ73"/>
<dbReference type="eggNOG" id="COG4149">
    <property type="taxonomic scope" value="Bacteria"/>
</dbReference>
<feature type="transmembrane region" description="Helical" evidence="10">
    <location>
        <begin position="46"/>
        <end position="66"/>
    </location>
</feature>
<dbReference type="KEGG" id="dma:DMR_17470"/>
<feature type="transmembrane region" description="Helical" evidence="10">
    <location>
        <begin position="12"/>
        <end position="34"/>
    </location>
</feature>